<gene>
    <name evidence="1" type="ORF">E2C01_043285</name>
</gene>
<proteinExistence type="predicted"/>
<comment type="caution">
    <text evidence="1">The sequence shown here is derived from an EMBL/GenBank/DDBJ whole genome shotgun (WGS) entry which is preliminary data.</text>
</comment>
<reference evidence="1 2" key="1">
    <citation type="submission" date="2019-05" db="EMBL/GenBank/DDBJ databases">
        <title>Another draft genome of Portunus trituberculatus and its Hox gene families provides insights of decapod evolution.</title>
        <authorList>
            <person name="Jeong J.-H."/>
            <person name="Song I."/>
            <person name="Kim S."/>
            <person name="Choi T."/>
            <person name="Kim D."/>
            <person name="Ryu S."/>
            <person name="Kim W."/>
        </authorList>
    </citation>
    <scope>NUCLEOTIDE SEQUENCE [LARGE SCALE GENOMIC DNA]</scope>
    <source>
        <tissue evidence="1">Muscle</tissue>
    </source>
</reference>
<dbReference type="EMBL" id="VSRR010008903">
    <property type="protein sequence ID" value="MPC49484.1"/>
    <property type="molecule type" value="Genomic_DNA"/>
</dbReference>
<dbReference type="Proteomes" id="UP000324222">
    <property type="component" value="Unassembled WGS sequence"/>
</dbReference>
<evidence type="ECO:0000313" key="2">
    <source>
        <dbReference type="Proteomes" id="UP000324222"/>
    </source>
</evidence>
<organism evidence="1 2">
    <name type="scientific">Portunus trituberculatus</name>
    <name type="common">Swimming crab</name>
    <name type="synonym">Neptunus trituberculatus</name>
    <dbReference type="NCBI Taxonomy" id="210409"/>
    <lineage>
        <taxon>Eukaryota</taxon>
        <taxon>Metazoa</taxon>
        <taxon>Ecdysozoa</taxon>
        <taxon>Arthropoda</taxon>
        <taxon>Crustacea</taxon>
        <taxon>Multicrustacea</taxon>
        <taxon>Malacostraca</taxon>
        <taxon>Eumalacostraca</taxon>
        <taxon>Eucarida</taxon>
        <taxon>Decapoda</taxon>
        <taxon>Pleocyemata</taxon>
        <taxon>Brachyura</taxon>
        <taxon>Eubrachyura</taxon>
        <taxon>Portunoidea</taxon>
        <taxon>Portunidae</taxon>
        <taxon>Portuninae</taxon>
        <taxon>Portunus</taxon>
    </lineage>
</organism>
<keyword evidence="2" id="KW-1185">Reference proteome</keyword>
<dbReference type="AlphaFoldDB" id="A0A5B7FZ51"/>
<accession>A0A5B7FZ51</accession>
<protein>
    <submittedName>
        <fullName evidence="1">Uncharacterized protein</fullName>
    </submittedName>
</protein>
<name>A0A5B7FZ51_PORTR</name>
<sequence length="63" mass="7047">MGSARPCPPLKKSLHSTAWFMARWATLPTASNASDALKASHWLKEYLTSRALCREGTHSKRMC</sequence>
<evidence type="ECO:0000313" key="1">
    <source>
        <dbReference type="EMBL" id="MPC49484.1"/>
    </source>
</evidence>